<dbReference type="GO" id="GO:0006865">
    <property type="term" value="P:amino acid transport"/>
    <property type="evidence" value="ECO:0007669"/>
    <property type="project" value="TreeGrafter"/>
</dbReference>
<evidence type="ECO:0000256" key="7">
    <source>
        <dbReference type="ARBA" id="ARBA00023136"/>
    </source>
</evidence>
<reference evidence="11" key="2">
    <citation type="submission" date="2019-06" db="EMBL/GenBank/DDBJ databases">
        <authorList>
            <person name="Hu M."/>
        </authorList>
    </citation>
    <scope>NUCLEOTIDE SEQUENCE</scope>
    <source>
        <strain evidence="11">08RB2639</strain>
    </source>
</reference>
<keyword evidence="3 8" id="KW-0813">Transport</keyword>
<evidence type="ECO:0000313" key="11">
    <source>
        <dbReference type="EMBL" id="TNV10581.1"/>
    </source>
</evidence>
<dbReference type="SUPFAM" id="SSF161098">
    <property type="entry name" value="MetI-like"/>
    <property type="match status" value="1"/>
</dbReference>
<gene>
    <name evidence="11" type="ORF">FIB18_16565</name>
    <name evidence="10" type="ORF">GGQ79_003735</name>
</gene>
<reference evidence="11 12" key="1">
    <citation type="journal article" date="2011" name="Int. J. Syst. Evol. Microbiol.">
        <title>Ochrobactrum pecoris sp. nov., isolated from farm animals.</title>
        <authorList>
            <person name="Kampfer P."/>
            <person name="Huber B."/>
            <person name="Busse H.J."/>
            <person name="Scholz H.C."/>
            <person name="Tomaso H."/>
            <person name="Hotzel H."/>
            <person name="Melzer F."/>
        </authorList>
    </citation>
    <scope>NUCLEOTIDE SEQUENCE [LARGE SCALE GENOMIC DNA]</scope>
    <source>
        <strain evidence="11 12">08RB2639</strain>
    </source>
</reference>
<sequence>MFTNFSWIHIEVLLQGLVWTVLLSAIAFIFGGLLGFAVSLAGIAKNKAVVALVDAYIVLVQGTPVLVLMFIVYFGLPVFGIEVSSLFAASLAMTIFASAFLGAIWRGSLQSVPRTQWEASDCLALTGLQGLWLVIMPQAMRIATPPTVGFMVQIVKNTSLASIIGMAEMTYIGKEINASTFQPFTTYLVIAFFYFCICFPLSAASRKFERMYSVSRR</sequence>
<dbReference type="AlphaFoldDB" id="A0A5C5CHL3"/>
<evidence type="ECO:0000256" key="5">
    <source>
        <dbReference type="ARBA" id="ARBA00022692"/>
    </source>
</evidence>
<proteinExistence type="inferred from homology"/>
<evidence type="ECO:0000256" key="8">
    <source>
        <dbReference type="RuleBase" id="RU363032"/>
    </source>
</evidence>
<dbReference type="NCBIfam" id="TIGR01726">
    <property type="entry name" value="HEQRo_perm_3TM"/>
    <property type="match status" value="1"/>
</dbReference>
<dbReference type="Proteomes" id="UP000553980">
    <property type="component" value="Unassembled WGS sequence"/>
</dbReference>
<dbReference type="RefSeq" id="WP_140021756.1">
    <property type="nucleotide sequence ID" value="NZ_JACIEX010000009.1"/>
</dbReference>
<dbReference type="EMBL" id="VEWK01000009">
    <property type="protein sequence ID" value="TNV10581.1"/>
    <property type="molecule type" value="Genomic_DNA"/>
</dbReference>
<evidence type="ECO:0000313" key="10">
    <source>
        <dbReference type="EMBL" id="MBB4095192.1"/>
    </source>
</evidence>
<evidence type="ECO:0000256" key="3">
    <source>
        <dbReference type="ARBA" id="ARBA00022448"/>
    </source>
</evidence>
<name>A0A5C5CHL3_9HYPH</name>
<dbReference type="InterPro" id="IPR035906">
    <property type="entry name" value="MetI-like_sf"/>
</dbReference>
<keyword evidence="13" id="KW-1185">Reference proteome</keyword>
<organism evidence="11 12">
    <name type="scientific">Brucella pecoris</name>
    <dbReference type="NCBI Taxonomy" id="867683"/>
    <lineage>
        <taxon>Bacteria</taxon>
        <taxon>Pseudomonadati</taxon>
        <taxon>Pseudomonadota</taxon>
        <taxon>Alphaproteobacteria</taxon>
        <taxon>Hyphomicrobiales</taxon>
        <taxon>Brucellaceae</taxon>
        <taxon>Brucella/Ochrobactrum group</taxon>
        <taxon>Brucella</taxon>
    </lineage>
</organism>
<comment type="caution">
    <text evidence="11">The sequence shown here is derived from an EMBL/GenBank/DDBJ whole genome shotgun (WGS) entry which is preliminary data.</text>
</comment>
<dbReference type="Gene3D" id="1.10.3720.10">
    <property type="entry name" value="MetI-like"/>
    <property type="match status" value="1"/>
</dbReference>
<dbReference type="CDD" id="cd06261">
    <property type="entry name" value="TM_PBP2"/>
    <property type="match status" value="1"/>
</dbReference>
<protein>
    <submittedName>
        <fullName evidence="11">Amino acid ABC transporter permease</fullName>
    </submittedName>
    <submittedName>
        <fullName evidence="10">Polar amino acid transport system permease protein</fullName>
    </submittedName>
</protein>
<keyword evidence="5 8" id="KW-0812">Transmembrane</keyword>
<reference evidence="10 13" key="3">
    <citation type="submission" date="2020-08" db="EMBL/GenBank/DDBJ databases">
        <title>Genomic Encyclopedia of Type Strains, Phase IV (KMG-IV): sequencing the most valuable type-strain genomes for metagenomic binning, comparative biology and taxonomic classification.</title>
        <authorList>
            <person name="Goeker M."/>
        </authorList>
    </citation>
    <scope>NUCLEOTIDE SEQUENCE [LARGE SCALE GENOMIC DNA]</scope>
    <source>
        <strain evidence="10 13">DSM 23868</strain>
    </source>
</reference>
<comment type="subcellular location">
    <subcellularLocation>
        <location evidence="1">Cell inner membrane</location>
        <topology evidence="1">Multi-pass membrane protein</topology>
    </subcellularLocation>
    <subcellularLocation>
        <location evidence="8">Cell membrane</location>
        <topology evidence="8">Multi-pass membrane protein</topology>
    </subcellularLocation>
</comment>
<evidence type="ECO:0000256" key="4">
    <source>
        <dbReference type="ARBA" id="ARBA00022475"/>
    </source>
</evidence>
<dbReference type="EMBL" id="JACIEX010000009">
    <property type="protein sequence ID" value="MBB4095192.1"/>
    <property type="molecule type" value="Genomic_DNA"/>
</dbReference>
<dbReference type="InterPro" id="IPR000515">
    <property type="entry name" value="MetI-like"/>
</dbReference>
<dbReference type="GO" id="GO:0022857">
    <property type="term" value="F:transmembrane transporter activity"/>
    <property type="evidence" value="ECO:0007669"/>
    <property type="project" value="InterPro"/>
</dbReference>
<evidence type="ECO:0000256" key="6">
    <source>
        <dbReference type="ARBA" id="ARBA00022989"/>
    </source>
</evidence>
<keyword evidence="6 8" id="KW-1133">Transmembrane helix</keyword>
<keyword evidence="7 8" id="KW-0472">Membrane</keyword>
<dbReference type="Proteomes" id="UP000313390">
    <property type="component" value="Unassembled WGS sequence"/>
</dbReference>
<feature type="transmembrane region" description="Helical" evidence="8">
    <location>
        <begin position="117"/>
        <end position="135"/>
    </location>
</feature>
<dbReference type="GO" id="GO:0043190">
    <property type="term" value="C:ATP-binding cassette (ABC) transporter complex"/>
    <property type="evidence" value="ECO:0007669"/>
    <property type="project" value="InterPro"/>
</dbReference>
<comment type="similarity">
    <text evidence="2">Belongs to the binding-protein-dependent transport system permease family. HisMQ subfamily.</text>
</comment>
<feature type="transmembrane region" description="Helical" evidence="8">
    <location>
        <begin position="49"/>
        <end position="74"/>
    </location>
</feature>
<keyword evidence="4" id="KW-1003">Cell membrane</keyword>
<dbReference type="InterPro" id="IPR010065">
    <property type="entry name" value="AA_ABC_transptr_permease_3TM"/>
</dbReference>
<accession>A0A5C5CHL3</accession>
<evidence type="ECO:0000259" key="9">
    <source>
        <dbReference type="PROSITE" id="PS50928"/>
    </source>
</evidence>
<evidence type="ECO:0000313" key="13">
    <source>
        <dbReference type="Proteomes" id="UP000553980"/>
    </source>
</evidence>
<dbReference type="OrthoDB" id="7255919at2"/>
<dbReference type="PANTHER" id="PTHR30614:SF34">
    <property type="entry name" value="BLR6398 PROTEIN"/>
    <property type="match status" value="1"/>
</dbReference>
<dbReference type="PROSITE" id="PS50928">
    <property type="entry name" value="ABC_TM1"/>
    <property type="match status" value="1"/>
</dbReference>
<feature type="transmembrane region" description="Helical" evidence="8">
    <location>
        <begin position="184"/>
        <end position="203"/>
    </location>
</feature>
<feature type="domain" description="ABC transmembrane type-1" evidence="9">
    <location>
        <begin position="17"/>
        <end position="205"/>
    </location>
</feature>
<evidence type="ECO:0000256" key="2">
    <source>
        <dbReference type="ARBA" id="ARBA00010072"/>
    </source>
</evidence>
<dbReference type="Pfam" id="PF00528">
    <property type="entry name" value="BPD_transp_1"/>
    <property type="match status" value="1"/>
</dbReference>
<feature type="transmembrane region" description="Helical" evidence="8">
    <location>
        <begin position="86"/>
        <end position="105"/>
    </location>
</feature>
<dbReference type="PANTHER" id="PTHR30614">
    <property type="entry name" value="MEMBRANE COMPONENT OF AMINO ACID ABC TRANSPORTER"/>
    <property type="match status" value="1"/>
</dbReference>
<feature type="transmembrane region" description="Helical" evidence="8">
    <location>
        <begin position="12"/>
        <end position="37"/>
    </location>
</feature>
<dbReference type="InterPro" id="IPR043429">
    <property type="entry name" value="ArtM/GltK/GlnP/TcyL/YhdX-like"/>
</dbReference>
<evidence type="ECO:0000256" key="1">
    <source>
        <dbReference type="ARBA" id="ARBA00004429"/>
    </source>
</evidence>
<evidence type="ECO:0000313" key="12">
    <source>
        <dbReference type="Proteomes" id="UP000313390"/>
    </source>
</evidence>